<feature type="transmembrane region" description="Helical" evidence="2">
    <location>
        <begin position="107"/>
        <end position="126"/>
    </location>
</feature>
<evidence type="ECO:0000313" key="4">
    <source>
        <dbReference type="EMBL" id="EFQ08165.1"/>
    </source>
</evidence>
<dbReference type="STRING" id="748224.HMPREF9436_00274"/>
<dbReference type="GO" id="GO:0016780">
    <property type="term" value="F:phosphotransferase activity, for other substituted phosphate groups"/>
    <property type="evidence" value="ECO:0007669"/>
    <property type="project" value="TreeGrafter"/>
</dbReference>
<evidence type="ECO:0000256" key="2">
    <source>
        <dbReference type="SAM" id="Phobius"/>
    </source>
</evidence>
<protein>
    <submittedName>
        <fullName evidence="4">Exopolysaccharide biosynthesis polyprenyl glycosylphosphotransferase</fullName>
    </submittedName>
</protein>
<reference evidence="4 5" key="1">
    <citation type="submission" date="2010-08" db="EMBL/GenBank/DDBJ databases">
        <authorList>
            <person name="Weinstock G."/>
            <person name="Sodergren E."/>
            <person name="Clifton S."/>
            <person name="Fulton L."/>
            <person name="Fulton B."/>
            <person name="Courtney L."/>
            <person name="Fronick C."/>
            <person name="Harrison M."/>
            <person name="Strong C."/>
            <person name="Farmer C."/>
            <person name="Delahaunty K."/>
            <person name="Markovic C."/>
            <person name="Hall O."/>
            <person name="Minx P."/>
            <person name="Tomlinson C."/>
            <person name="Mitreva M."/>
            <person name="Hou S."/>
            <person name="Chen J."/>
            <person name="Wollam A."/>
            <person name="Pepin K.H."/>
            <person name="Johnson M."/>
            <person name="Bhonagiri V."/>
            <person name="Zhang X."/>
            <person name="Suruliraj S."/>
            <person name="Warren W."/>
            <person name="Chinwalla A."/>
            <person name="Mardis E.R."/>
            <person name="Wilson R.K."/>
        </authorList>
    </citation>
    <scope>NUCLEOTIDE SEQUENCE [LARGE SCALE GENOMIC DNA]</scope>
    <source>
        <strain evidence="4 5">KLE1255</strain>
    </source>
</reference>
<keyword evidence="2" id="KW-0812">Transmembrane</keyword>
<accession>E2ZF45</accession>
<organism evidence="4 5">
    <name type="scientific">Faecalibacterium cf. prausnitzii KLE1255</name>
    <dbReference type="NCBI Taxonomy" id="748224"/>
    <lineage>
        <taxon>Bacteria</taxon>
        <taxon>Bacillati</taxon>
        <taxon>Bacillota</taxon>
        <taxon>Clostridia</taxon>
        <taxon>Eubacteriales</taxon>
        <taxon>Oscillospiraceae</taxon>
        <taxon>Faecalibacterium</taxon>
    </lineage>
</organism>
<evidence type="ECO:0000313" key="5">
    <source>
        <dbReference type="Proteomes" id="UP000006028"/>
    </source>
</evidence>
<dbReference type="InterPro" id="IPR003362">
    <property type="entry name" value="Bact_transf"/>
</dbReference>
<proteinExistence type="inferred from homology"/>
<keyword evidence="2" id="KW-0472">Membrane</keyword>
<dbReference type="HOGENOM" id="CLU_024920_0_0_9"/>
<sequence>MTKIRHDVMLRLVKVLDVVMITLPFAACWIWYYAAKTPMDGTWQGHAVILGLYAVLFILLGKTYDAFWMSMQRVSELMYGQVLAAMATDGIFYIVICLMATKLCNLLPGIAAIAGQFVMAGIWSAVAHRWYYKVFPPQPTTVVYDVRRGMEKLIRDYGLDSKYEVRNVLSVEECLEDLSVLDGMKTVFLSGVHSHERNIILKYCVMNDIDTFIIPRVGDVLMSGAWPMHMLHLPVLRVGRYMASPEFLFVKRAMDIVISLVALIILSPLFLITAIAVKSDGGPAFYKQVRLTKDGKPFEILKFRSMRVDAEKDGVARLSTGDKDDRITKVGHIIRACRLDELPQLVNILKGDLSIVGPRPERPEIAAQYCEEMPEFALRLQAKAGLTGYAQVYGKYNTTPYDKLQMDLMYIAHPSLVEDLKIMLATVKILFMPESTEGIAEGATTAMGAENSEKETV</sequence>
<evidence type="ECO:0000256" key="1">
    <source>
        <dbReference type="ARBA" id="ARBA00006464"/>
    </source>
</evidence>
<evidence type="ECO:0000259" key="3">
    <source>
        <dbReference type="Pfam" id="PF02397"/>
    </source>
</evidence>
<feature type="domain" description="Bacterial sugar transferase" evidence="3">
    <location>
        <begin position="251"/>
        <end position="431"/>
    </location>
</feature>
<comment type="similarity">
    <text evidence="1">Belongs to the bacterial sugar transferase family.</text>
</comment>
<keyword evidence="2" id="KW-1133">Transmembrane helix</keyword>
<dbReference type="AlphaFoldDB" id="E2ZF45"/>
<gene>
    <name evidence="4" type="ORF">HMPREF9436_00274</name>
</gene>
<feature type="transmembrane region" description="Helical" evidence="2">
    <location>
        <begin position="12"/>
        <end position="32"/>
    </location>
</feature>
<feature type="transmembrane region" description="Helical" evidence="2">
    <location>
        <begin position="82"/>
        <end position="101"/>
    </location>
</feature>
<keyword evidence="4" id="KW-0808">Transferase</keyword>
<dbReference type="PANTHER" id="PTHR30576">
    <property type="entry name" value="COLANIC BIOSYNTHESIS UDP-GLUCOSE LIPID CARRIER TRANSFERASE"/>
    <property type="match status" value="1"/>
</dbReference>
<feature type="transmembrane region" description="Helical" evidence="2">
    <location>
        <begin position="256"/>
        <end position="277"/>
    </location>
</feature>
<feature type="transmembrane region" description="Helical" evidence="2">
    <location>
        <begin position="44"/>
        <end position="61"/>
    </location>
</feature>
<name>E2ZF45_9FIRM</name>
<dbReference type="RefSeq" id="WP_005937796.1">
    <property type="nucleotide sequence ID" value="NZ_GL538237.1"/>
</dbReference>
<dbReference type="BioCyc" id="FCF748224-HMP:GTSS-1597-MONOMER"/>
<dbReference type="Proteomes" id="UP000006028">
    <property type="component" value="Unassembled WGS sequence"/>
</dbReference>
<dbReference type="Pfam" id="PF02397">
    <property type="entry name" value="Bac_transf"/>
    <property type="match status" value="1"/>
</dbReference>
<dbReference type="eggNOG" id="COG2148">
    <property type="taxonomic scope" value="Bacteria"/>
</dbReference>
<dbReference type="OrthoDB" id="9808602at2"/>
<dbReference type="EMBL" id="AECU01000025">
    <property type="protein sequence ID" value="EFQ08165.1"/>
    <property type="molecule type" value="Genomic_DNA"/>
</dbReference>
<dbReference type="PANTHER" id="PTHR30576:SF0">
    <property type="entry name" value="UNDECAPRENYL-PHOSPHATE N-ACETYLGALACTOSAMINYL 1-PHOSPHATE TRANSFERASE-RELATED"/>
    <property type="match status" value="1"/>
</dbReference>
<comment type="caution">
    <text evidence="4">The sequence shown here is derived from an EMBL/GenBank/DDBJ whole genome shotgun (WGS) entry which is preliminary data.</text>
</comment>